<accession>A0ABR0P7W9</accession>
<comment type="caution">
    <text evidence="7">The sequence shown here is derived from an EMBL/GenBank/DDBJ whole genome shotgun (WGS) entry which is preliminary data.</text>
</comment>
<protein>
    <recommendedName>
        <fullName evidence="6">WRKY domain-containing protein</fullName>
    </recommendedName>
</protein>
<evidence type="ECO:0000256" key="5">
    <source>
        <dbReference type="ARBA" id="ARBA00023242"/>
    </source>
</evidence>
<keyword evidence="2" id="KW-0805">Transcription regulation</keyword>
<dbReference type="Pfam" id="PF03106">
    <property type="entry name" value="WRKY"/>
    <property type="match status" value="1"/>
</dbReference>
<dbReference type="PANTHER" id="PTHR31221">
    <property type="entry name" value="WRKY TRANSCRIPTION FACTOR PROTEIN 1-RELATED"/>
    <property type="match status" value="1"/>
</dbReference>
<sequence length="212" mass="24266">MFNNKFGLPNSPESDCADRTKFELPDAYFDGWLHEGYREAMISGTIENPFNQANEVFDEFACNGSLLIPAPDDNRESETVGEMSEFKERYAFKTKSEVEILDDGYRNYYKCLIEGCPVKKRVERDREDPSYVITTYEGIHNHQSSGRRANIDDRISCMILESCIMIKKHKDDIGKAEGFKNLDLNLPLEARLHSTFSACTFSSPVGRLLHQL</sequence>
<reference evidence="7 8" key="1">
    <citation type="submission" date="2023-03" db="EMBL/GenBank/DDBJ databases">
        <title>WGS of Gossypium arboreum.</title>
        <authorList>
            <person name="Yu D."/>
        </authorList>
    </citation>
    <scope>NUCLEOTIDE SEQUENCE [LARGE SCALE GENOMIC DNA]</scope>
    <source>
        <tissue evidence="7">Leaf</tissue>
    </source>
</reference>
<comment type="subcellular location">
    <subcellularLocation>
        <location evidence="1">Nucleus</location>
    </subcellularLocation>
</comment>
<dbReference type="PANTHER" id="PTHR31221:SF112">
    <property type="entry name" value="WRKY TRANSCRIPTION FACTOR 50-RELATED"/>
    <property type="match status" value="1"/>
</dbReference>
<keyword evidence="4" id="KW-0804">Transcription</keyword>
<dbReference type="SUPFAM" id="SSF118290">
    <property type="entry name" value="WRKY DNA-binding domain"/>
    <property type="match status" value="1"/>
</dbReference>
<proteinExistence type="predicted"/>
<keyword evidence="3" id="KW-0238">DNA-binding</keyword>
<dbReference type="SMART" id="SM00774">
    <property type="entry name" value="WRKY"/>
    <property type="match status" value="1"/>
</dbReference>
<evidence type="ECO:0000256" key="1">
    <source>
        <dbReference type="ARBA" id="ARBA00004123"/>
    </source>
</evidence>
<dbReference type="PROSITE" id="PS50811">
    <property type="entry name" value="WRKY"/>
    <property type="match status" value="1"/>
</dbReference>
<name>A0ABR0P7W9_GOSAR</name>
<dbReference type="EMBL" id="JARKNE010000007">
    <property type="protein sequence ID" value="KAK5817318.1"/>
    <property type="molecule type" value="Genomic_DNA"/>
</dbReference>
<dbReference type="InterPro" id="IPR003657">
    <property type="entry name" value="WRKY_dom"/>
</dbReference>
<gene>
    <name evidence="7" type="ORF">PVK06_022242</name>
</gene>
<keyword evidence="5" id="KW-0539">Nucleus</keyword>
<keyword evidence="8" id="KW-1185">Reference proteome</keyword>
<feature type="domain" description="WRKY" evidence="6">
    <location>
        <begin position="106"/>
        <end position="145"/>
    </location>
</feature>
<evidence type="ECO:0000256" key="4">
    <source>
        <dbReference type="ARBA" id="ARBA00023163"/>
    </source>
</evidence>
<dbReference type="InterPro" id="IPR044810">
    <property type="entry name" value="WRKY_plant"/>
</dbReference>
<organism evidence="7 8">
    <name type="scientific">Gossypium arboreum</name>
    <name type="common">Tree cotton</name>
    <name type="synonym">Gossypium nanking</name>
    <dbReference type="NCBI Taxonomy" id="29729"/>
    <lineage>
        <taxon>Eukaryota</taxon>
        <taxon>Viridiplantae</taxon>
        <taxon>Streptophyta</taxon>
        <taxon>Embryophyta</taxon>
        <taxon>Tracheophyta</taxon>
        <taxon>Spermatophyta</taxon>
        <taxon>Magnoliopsida</taxon>
        <taxon>eudicotyledons</taxon>
        <taxon>Gunneridae</taxon>
        <taxon>Pentapetalae</taxon>
        <taxon>rosids</taxon>
        <taxon>malvids</taxon>
        <taxon>Malvales</taxon>
        <taxon>Malvaceae</taxon>
        <taxon>Malvoideae</taxon>
        <taxon>Gossypium</taxon>
    </lineage>
</organism>
<evidence type="ECO:0000313" key="7">
    <source>
        <dbReference type="EMBL" id="KAK5817318.1"/>
    </source>
</evidence>
<dbReference type="InterPro" id="IPR036576">
    <property type="entry name" value="WRKY_dom_sf"/>
</dbReference>
<dbReference type="Gene3D" id="2.20.25.80">
    <property type="entry name" value="WRKY domain"/>
    <property type="match status" value="1"/>
</dbReference>
<evidence type="ECO:0000259" key="6">
    <source>
        <dbReference type="PROSITE" id="PS50811"/>
    </source>
</evidence>
<evidence type="ECO:0000313" key="8">
    <source>
        <dbReference type="Proteomes" id="UP001358586"/>
    </source>
</evidence>
<dbReference type="Proteomes" id="UP001358586">
    <property type="component" value="Chromosome 7"/>
</dbReference>
<evidence type="ECO:0000256" key="3">
    <source>
        <dbReference type="ARBA" id="ARBA00023125"/>
    </source>
</evidence>
<evidence type="ECO:0000256" key="2">
    <source>
        <dbReference type="ARBA" id="ARBA00023015"/>
    </source>
</evidence>